<reference evidence="3" key="2">
    <citation type="submission" date="2021-04" db="EMBL/GenBank/DDBJ databases">
        <authorList>
            <person name="Podell S."/>
        </authorList>
    </citation>
    <scope>NUCLEOTIDE SEQUENCE</scope>
    <source>
        <strain evidence="3">Hildebrandi</strain>
    </source>
</reference>
<sequence length="1094" mass="126522">MSSIDISIHHGLREEINKLKKRIIELETAEADKEKLRNDLANVKRQMNEEKSRMELDFMNQVSAISQANALKVEEIETQLMESHVINRALSEQLEKISGLEKKMQNMEIQQEKEIARIVDSKIEEIDEVRHELDVVKHSKDELAVKLGEAQTRVEMERKKVQELNTSLEELNRSFLNESQAEKAKVDAMEVQLLNAERENERLRNELKVAAARDEMQDESDQQEIIHVLREKLRERDCELNSKIEEIRRLESIQNENKVQLLSIRDLEQSNIFLKKELEKATEARNNNESIICRLESKNRQITQNYTSLQKENKHLLANLNESMKHGSLNQMAENHNAFAKLQSEYRALKEAQSKLEEENNDLKSAMRKETSKRLSIDTTRQLENASGEGNRTSKIIKQLEENLKREGENKQAATSAIKKKNVGEKMNDIKIQSLTAELNSIKLQLDSERDISKKLRKELRELKDQRVQTRHSSSAISHVVKGKVDASESRAAVKGIVNTIEQRLGAKESSNTDSVPIRRLMEHVEEFPGLKGDLQEMRKELSYERQQVVELEEELTRQCEINCALLKEISNLSCENDAARNASLQSFTIANGQKYGDEQQEIDRLIMEVASAKSKLFNAEQSKANLEERYLSQNDRHKKEIDALKEQLVFAEKAARNITSRMDESSTLDRKEIESLQKKLKESKAELSSSKDLLAGLHIKSIQQTEIQNAKMEALQAELANSARSRETLVLEKQRLSEENGELKKSNKRLEEKNAGQQAQFDYLQNTVNEKVQQFEQLHGDQKEEINRLRDQVTSLEQELSQALDKADQLQATLEEKENMESTVDELARKNVQALHAQINQLQKQLTTQQLQVSETEIETKRKVKALEEALDVAQMEMEESLRDKEKEIEELRGAIENKDRKASLLEKEKEQLVLSMNDMMKSRRHEIDDLQKELMEMSTRSANQTREVQTLKLQLQESGYRKDEMDRLRARVTELGDLLNGQKERKGSDVSSLEIENNDLRKKLRDITAERQIAEDKLRDYVDDKRESKQVQVLRERNAALKHEVEKLTKKIKKLTESFRVESPRDQDSGNTKKHKGFEQDPPTVEATRFVI</sequence>
<dbReference type="AlphaFoldDB" id="A0A9K3M5J8"/>
<proteinExistence type="predicted"/>
<feature type="coiled-coil region" evidence="1">
    <location>
        <begin position="147"/>
        <end position="213"/>
    </location>
</feature>
<comment type="caution">
    <text evidence="3">The sequence shown here is derived from an EMBL/GenBank/DDBJ whole genome shotgun (WGS) entry which is preliminary data.</text>
</comment>
<feature type="coiled-coil region" evidence="1">
    <location>
        <begin position="264"/>
        <end position="473"/>
    </location>
</feature>
<evidence type="ECO:0000256" key="2">
    <source>
        <dbReference type="SAM" id="MobiDB-lite"/>
    </source>
</evidence>
<accession>A0A9K3M5J8</accession>
<feature type="coiled-coil region" evidence="1">
    <location>
        <begin position="90"/>
        <end position="117"/>
    </location>
</feature>
<dbReference type="OrthoDB" id="49639at2759"/>
<feature type="region of interest" description="Disordered" evidence="2">
    <location>
        <begin position="1058"/>
        <end position="1094"/>
    </location>
</feature>
<gene>
    <name evidence="3" type="ORF">IV203_013354</name>
</gene>
<reference evidence="3" key="1">
    <citation type="journal article" date="2021" name="Sci. Rep.">
        <title>Diploid genomic architecture of Nitzschia inconspicua, an elite biomass production diatom.</title>
        <authorList>
            <person name="Oliver A."/>
            <person name="Podell S."/>
            <person name="Pinowska A."/>
            <person name="Traller J.C."/>
            <person name="Smith S.R."/>
            <person name="McClure R."/>
            <person name="Beliaev A."/>
            <person name="Bohutskyi P."/>
            <person name="Hill E.A."/>
            <person name="Rabines A."/>
            <person name="Zheng H."/>
            <person name="Allen L.Z."/>
            <person name="Kuo A."/>
            <person name="Grigoriev I.V."/>
            <person name="Allen A.E."/>
            <person name="Hazlebeck D."/>
            <person name="Allen E.E."/>
        </authorList>
    </citation>
    <scope>NUCLEOTIDE SEQUENCE</scope>
    <source>
        <strain evidence="3">Hildebrandi</strain>
    </source>
</reference>
<organism evidence="3 4">
    <name type="scientific">Nitzschia inconspicua</name>
    <dbReference type="NCBI Taxonomy" id="303405"/>
    <lineage>
        <taxon>Eukaryota</taxon>
        <taxon>Sar</taxon>
        <taxon>Stramenopiles</taxon>
        <taxon>Ochrophyta</taxon>
        <taxon>Bacillariophyta</taxon>
        <taxon>Bacillariophyceae</taxon>
        <taxon>Bacillariophycidae</taxon>
        <taxon>Bacillariales</taxon>
        <taxon>Bacillariaceae</taxon>
        <taxon>Nitzschia</taxon>
    </lineage>
</organism>
<dbReference type="EMBL" id="JAGRRH010000001">
    <property type="protein sequence ID" value="KAG7374259.1"/>
    <property type="molecule type" value="Genomic_DNA"/>
</dbReference>
<evidence type="ECO:0000313" key="3">
    <source>
        <dbReference type="EMBL" id="KAG7374259.1"/>
    </source>
</evidence>
<keyword evidence="1" id="KW-0175">Coiled coil</keyword>
<name>A0A9K3M5J8_9STRA</name>
<evidence type="ECO:0000256" key="1">
    <source>
        <dbReference type="SAM" id="Coils"/>
    </source>
</evidence>
<protein>
    <submittedName>
        <fullName evidence="3">Uncharacterized protein</fullName>
    </submittedName>
</protein>
<feature type="coiled-coil region" evidence="1">
    <location>
        <begin position="9"/>
        <end position="57"/>
    </location>
</feature>
<feature type="compositionally biased region" description="Basic and acidic residues" evidence="2">
    <location>
        <begin position="1058"/>
        <end position="1070"/>
    </location>
</feature>
<keyword evidence="4" id="KW-1185">Reference proteome</keyword>
<evidence type="ECO:0000313" key="4">
    <source>
        <dbReference type="Proteomes" id="UP000693970"/>
    </source>
</evidence>
<dbReference type="Proteomes" id="UP000693970">
    <property type="component" value="Unassembled WGS sequence"/>
</dbReference>